<keyword evidence="4" id="KW-0496">Mitochondrion</keyword>
<dbReference type="SUPFAM" id="SSF46934">
    <property type="entry name" value="UBA-like"/>
    <property type="match status" value="1"/>
</dbReference>
<evidence type="ECO:0000256" key="2">
    <source>
        <dbReference type="ARBA" id="ARBA00022768"/>
    </source>
</evidence>
<protein>
    <recommendedName>
        <fullName evidence="4">Elongation factor Ts, mitochondrial</fullName>
        <shortName evidence="4">EF-Ts</shortName>
        <shortName evidence="4">EF-TsMt</shortName>
    </recommendedName>
</protein>
<dbReference type="InterPro" id="IPR001816">
    <property type="entry name" value="Transl_elong_EFTs/EF1B"/>
</dbReference>
<dbReference type="PANTHER" id="PTHR11741:SF0">
    <property type="entry name" value="ELONGATION FACTOR TS, MITOCHONDRIAL"/>
    <property type="match status" value="1"/>
</dbReference>
<accession>A0A151Z6V5</accession>
<evidence type="ECO:0000256" key="5">
    <source>
        <dbReference type="RuleBase" id="RU000642"/>
    </source>
</evidence>
<comment type="subcellular location">
    <subcellularLocation>
        <location evidence="4">Mitochondrion</location>
    </subcellularLocation>
</comment>
<dbReference type="Proteomes" id="UP000076078">
    <property type="component" value="Unassembled WGS sequence"/>
</dbReference>
<dbReference type="InterPro" id="IPR018101">
    <property type="entry name" value="Transl_elong_Ts_CS"/>
</dbReference>
<comment type="similarity">
    <text evidence="1 4 5">Belongs to the EF-Ts family.</text>
</comment>
<dbReference type="OrthoDB" id="277235at2759"/>
<proteinExistence type="inferred from homology"/>
<dbReference type="FunCoup" id="A0A151Z6V5">
    <property type="interactions" value="667"/>
</dbReference>
<evidence type="ECO:0000259" key="6">
    <source>
        <dbReference type="Pfam" id="PF00889"/>
    </source>
</evidence>
<keyword evidence="8" id="KW-1185">Reference proteome</keyword>
<keyword evidence="3 4" id="KW-0648">Protein biosynthesis</keyword>
<dbReference type="InParanoid" id="A0A151Z6V5"/>
<sequence>MLKSINFVLRNQSNKVLYLRNYSTEAKVPVNLIKELREKTQAPLTDCKKALQSSNNDLAKAVEWLLEKGKATADKLKTRVSLEGLISVNVDKETSRGIILEINSETDFVARGESFIGLTRDLTKSALLNKDLFSGVQGVKDLSVQDQLLPMMVNVDGKQMSIADAITTTTAKLRENIQLRRASALQGTNKKVDGKIVVSGYAHGQNTLLGVGRLGSLVELEYQGQCNNVELLNSFAQQLAVHIVGNTPKYVSVDTVSNGEKADSDDLLLEQKFMFSNDGETVSQCLEQLSKQLGTTSVTVNSFKVCSVGEGIERKETDYQSEVMEKIKSAQK</sequence>
<evidence type="ECO:0000256" key="3">
    <source>
        <dbReference type="ARBA" id="ARBA00022917"/>
    </source>
</evidence>
<dbReference type="NCBIfam" id="TIGR00116">
    <property type="entry name" value="tsf"/>
    <property type="match status" value="1"/>
</dbReference>
<name>A0A151Z6V5_TIELA</name>
<dbReference type="GO" id="GO:0005739">
    <property type="term" value="C:mitochondrion"/>
    <property type="evidence" value="ECO:0007669"/>
    <property type="project" value="UniProtKB-SubCell"/>
</dbReference>
<dbReference type="HAMAP" id="MF_00050">
    <property type="entry name" value="EF_Ts"/>
    <property type="match status" value="1"/>
</dbReference>
<dbReference type="InterPro" id="IPR014039">
    <property type="entry name" value="Transl_elong_EFTs/EF1B_dimer"/>
</dbReference>
<evidence type="ECO:0000313" key="8">
    <source>
        <dbReference type="Proteomes" id="UP000076078"/>
    </source>
</evidence>
<evidence type="ECO:0000256" key="1">
    <source>
        <dbReference type="ARBA" id="ARBA00005532"/>
    </source>
</evidence>
<dbReference type="FunFam" id="1.10.8.10:FF:000001">
    <property type="entry name" value="Elongation factor Ts"/>
    <property type="match status" value="1"/>
</dbReference>
<dbReference type="OMA" id="QEYMLDD"/>
<dbReference type="SUPFAM" id="SSF54713">
    <property type="entry name" value="Elongation factor Ts (EF-Ts), dimerisation domain"/>
    <property type="match status" value="2"/>
</dbReference>
<feature type="domain" description="Translation elongation factor EFTs/EF1B dimerisation" evidence="6">
    <location>
        <begin position="97"/>
        <end position="258"/>
    </location>
</feature>
<dbReference type="GO" id="GO:0070125">
    <property type="term" value="P:mitochondrial translational elongation"/>
    <property type="evidence" value="ECO:0007669"/>
    <property type="project" value="TreeGrafter"/>
</dbReference>
<dbReference type="Pfam" id="PF00889">
    <property type="entry name" value="EF_TS"/>
    <property type="match status" value="1"/>
</dbReference>
<comment type="function">
    <text evidence="4 5">Associates with the EF-Tu.GDP complex and induces the exchange of GDP to GTP. It remains bound to the aminoacyl-tRNA.EF-Tu.GTP complex up to the GTP hydrolysis stage on the ribosome.</text>
</comment>
<gene>
    <name evidence="4" type="primary">TSFM</name>
    <name evidence="7" type="ORF">DLAC_09634</name>
</gene>
<dbReference type="PANTHER" id="PTHR11741">
    <property type="entry name" value="ELONGATION FACTOR TS"/>
    <property type="match status" value="1"/>
</dbReference>
<dbReference type="EMBL" id="LODT01000039">
    <property type="protein sequence ID" value="KYQ89668.1"/>
    <property type="molecule type" value="Genomic_DNA"/>
</dbReference>
<dbReference type="InterPro" id="IPR009060">
    <property type="entry name" value="UBA-like_sf"/>
</dbReference>
<dbReference type="GO" id="GO:0003746">
    <property type="term" value="F:translation elongation factor activity"/>
    <property type="evidence" value="ECO:0007669"/>
    <property type="project" value="UniProtKB-UniRule"/>
</dbReference>
<dbReference type="Gene3D" id="1.10.8.10">
    <property type="entry name" value="DNA helicase RuvA subunit, C-terminal domain"/>
    <property type="match status" value="1"/>
</dbReference>
<evidence type="ECO:0000256" key="4">
    <source>
        <dbReference type="HAMAP-Rule" id="MF_03135"/>
    </source>
</evidence>
<dbReference type="CDD" id="cd14275">
    <property type="entry name" value="UBA_EF-Ts"/>
    <property type="match status" value="1"/>
</dbReference>
<dbReference type="Gene3D" id="3.30.479.20">
    <property type="entry name" value="Elongation factor Ts, dimerisation domain"/>
    <property type="match status" value="2"/>
</dbReference>
<dbReference type="InterPro" id="IPR036402">
    <property type="entry name" value="EF-Ts_dimer_sf"/>
</dbReference>
<evidence type="ECO:0000313" key="7">
    <source>
        <dbReference type="EMBL" id="KYQ89668.1"/>
    </source>
</evidence>
<comment type="caution">
    <text evidence="7">The sequence shown here is derived from an EMBL/GenBank/DDBJ whole genome shotgun (WGS) entry which is preliminary data.</text>
</comment>
<dbReference type="STRING" id="361077.A0A151Z6V5"/>
<dbReference type="PROSITE" id="PS01127">
    <property type="entry name" value="EF_TS_2"/>
    <property type="match status" value="1"/>
</dbReference>
<reference evidence="7 8" key="1">
    <citation type="submission" date="2015-12" db="EMBL/GenBank/DDBJ databases">
        <title>Dictyostelia acquired genes for synthesis and detection of signals that induce cell-type specialization by lateral gene transfer from prokaryotes.</title>
        <authorList>
            <person name="Gloeckner G."/>
            <person name="Schaap P."/>
        </authorList>
    </citation>
    <scope>NUCLEOTIDE SEQUENCE [LARGE SCALE GENOMIC DNA]</scope>
    <source>
        <strain evidence="7 8">TK</strain>
    </source>
</reference>
<organism evidence="7 8">
    <name type="scientific">Tieghemostelium lacteum</name>
    <name type="common">Slime mold</name>
    <name type="synonym">Dictyostelium lacteum</name>
    <dbReference type="NCBI Taxonomy" id="361077"/>
    <lineage>
        <taxon>Eukaryota</taxon>
        <taxon>Amoebozoa</taxon>
        <taxon>Evosea</taxon>
        <taxon>Eumycetozoa</taxon>
        <taxon>Dictyostelia</taxon>
        <taxon>Dictyosteliales</taxon>
        <taxon>Raperosteliaceae</taxon>
        <taxon>Tieghemostelium</taxon>
    </lineage>
</organism>
<keyword evidence="2 4" id="KW-0251">Elongation factor</keyword>
<dbReference type="AlphaFoldDB" id="A0A151Z6V5"/>